<gene>
    <name evidence="1" type="ORF">QIS74_10110</name>
</gene>
<keyword evidence="2" id="KW-1185">Reference proteome</keyword>
<proteinExistence type="predicted"/>
<accession>A0AAV9T2D3</accession>
<evidence type="ECO:0000313" key="1">
    <source>
        <dbReference type="EMBL" id="KAK6212156.1"/>
    </source>
</evidence>
<evidence type="ECO:0000313" key="2">
    <source>
        <dbReference type="Proteomes" id="UP001327957"/>
    </source>
</evidence>
<organism evidence="1 2">
    <name type="scientific">Colletotrichum tabaci</name>
    <dbReference type="NCBI Taxonomy" id="1209068"/>
    <lineage>
        <taxon>Eukaryota</taxon>
        <taxon>Fungi</taxon>
        <taxon>Dikarya</taxon>
        <taxon>Ascomycota</taxon>
        <taxon>Pezizomycotina</taxon>
        <taxon>Sordariomycetes</taxon>
        <taxon>Hypocreomycetidae</taxon>
        <taxon>Glomerellales</taxon>
        <taxon>Glomerellaceae</taxon>
        <taxon>Colletotrichum</taxon>
        <taxon>Colletotrichum destructivum species complex</taxon>
    </lineage>
</organism>
<sequence length="114" mass="12382">MFGGWSIGGRLPISAPPSSLARTTRFVVCLSSNHTRTHAPHLAANPGGVCVEHLETTGFFKWPGRPTAVPDWQKRHTLYCILLNSLYTPSPLRVDGTGGTIVPLELVWSAQGDF</sequence>
<name>A0AAV9T2D3_9PEZI</name>
<comment type="caution">
    <text evidence="1">The sequence shown here is derived from an EMBL/GenBank/DDBJ whole genome shotgun (WGS) entry which is preliminary data.</text>
</comment>
<reference evidence="1 2" key="1">
    <citation type="submission" date="2023-04" db="EMBL/GenBank/DDBJ databases">
        <title>Colletotrichum tabacum stain YC1 causing leaf anthracnose on Nicotiana tabacum(L.) cv.</title>
        <authorList>
            <person name="Ji Z."/>
            <person name="Wang M."/>
            <person name="Zhang J."/>
            <person name="Wang N."/>
            <person name="Zhou Z."/>
        </authorList>
    </citation>
    <scope>NUCLEOTIDE SEQUENCE [LARGE SCALE GENOMIC DNA]</scope>
    <source>
        <strain evidence="1 2">YC1</strain>
    </source>
</reference>
<dbReference type="Proteomes" id="UP001327957">
    <property type="component" value="Unassembled WGS sequence"/>
</dbReference>
<dbReference type="AlphaFoldDB" id="A0AAV9T2D3"/>
<protein>
    <submittedName>
        <fullName evidence="1">Polyketide synthase</fullName>
    </submittedName>
</protein>
<dbReference type="EMBL" id="JASAOK010000045">
    <property type="protein sequence ID" value="KAK6212156.1"/>
    <property type="molecule type" value="Genomic_DNA"/>
</dbReference>